<name>A0ABN7G8S3_9GAMM</name>
<evidence type="ECO:0008006" key="3">
    <source>
        <dbReference type="Google" id="ProtNLM"/>
    </source>
</evidence>
<protein>
    <recommendedName>
        <fullName evidence="3">Replication protein</fullName>
    </recommendedName>
</protein>
<evidence type="ECO:0000313" key="2">
    <source>
        <dbReference type="Proteomes" id="UP000626656"/>
    </source>
</evidence>
<organism evidence="1 2">
    <name type="scientific">Bathymodiolus thermophilus thioautotrophic gill symbiont</name>
    <dbReference type="NCBI Taxonomy" id="2360"/>
    <lineage>
        <taxon>Bacteria</taxon>
        <taxon>Pseudomonadati</taxon>
        <taxon>Pseudomonadota</taxon>
        <taxon>Gammaproteobacteria</taxon>
        <taxon>sulfur-oxidizing symbionts</taxon>
    </lineage>
</organism>
<proteinExistence type="predicted"/>
<accession>A0ABN7G8S3</accession>
<dbReference type="RefSeq" id="WP_202784113.1">
    <property type="nucleotide sequence ID" value="NZ_CAHJWF010000111.1"/>
</dbReference>
<dbReference type="EMBL" id="CAHJWF010000111">
    <property type="protein sequence ID" value="CAB5498950.1"/>
    <property type="molecule type" value="Genomic_DNA"/>
</dbReference>
<dbReference type="InterPro" id="IPR018777">
    <property type="entry name" value="Replication_initiator_prot_A"/>
</dbReference>
<keyword evidence="2" id="KW-1185">Reference proteome</keyword>
<evidence type="ECO:0000313" key="1">
    <source>
        <dbReference type="EMBL" id="CAB5498950.1"/>
    </source>
</evidence>
<gene>
    <name evidence="1" type="ORF">AZO1586I_415</name>
</gene>
<dbReference type="Pfam" id="PF10134">
    <property type="entry name" value="RPA"/>
    <property type="match status" value="1"/>
</dbReference>
<reference evidence="1 2" key="1">
    <citation type="submission" date="2020-05" db="EMBL/GenBank/DDBJ databases">
        <authorList>
            <person name="Petersen J."/>
            <person name="Sayavedra L."/>
        </authorList>
    </citation>
    <scope>NUCLEOTIDE SEQUENCE [LARGE SCALE GENOMIC DNA]</scope>
    <source>
        <strain evidence="1">B azoricus SOX ET2 1586I</strain>
    </source>
</reference>
<dbReference type="Proteomes" id="UP000626656">
    <property type="component" value="Unassembled WGS sequence"/>
</dbReference>
<sequence>MLNNPTKKEHLYPSDGAETWMQLLKNTALFDRRTGKPLLSQRNRNFRVDHSALKQSDLLHTSVMDIPHKDEHGLMDINPFGLGKKPRFTPIIYDLPDAKITVTGSSEYGIATIYDYDIVIYMISHLTRQMNEIKYKIIEGEQNPRLPQRMMHINVTDLFRQLKIVDGGKQHTLLKSKLQRLKGTVIEIDKKIDKTLRRNGSLSLIGDYQIDSETKSGNISEFILEVPRWIYDGVVRTADPTVLTLCDDYMLLKSGYHKFLARIARKSAGENSWNWSIEQLYERSGSNQPMKRFKSDIKEAIDKLKTDPLPDYDIHYQETGTGRRKALSIHIEKRTLPT</sequence>
<comment type="caution">
    <text evidence="1">The sequence shown here is derived from an EMBL/GenBank/DDBJ whole genome shotgun (WGS) entry which is preliminary data.</text>
</comment>